<proteinExistence type="predicted"/>
<sequence length="647" mass="73567">MVVSMHITEKNVPQYGGMKIIFKNSSGEDEVVRKITSMRQFISIFANTIDIDIISVDSLTGFILRITLPEDATPFRSDIFNEAGELMTAEEHKQPTTGRHVTQHILKCCIIQPYKEPQIVEYTPGRRKGTCKKEEFINEYKAQSIVYDTTMAYGGMPVCPDVYACLEFNLLEFREVFFPDSLSPGHAGLPSIGTDVFKDNLVFQYLLRQMEAVLLPVAGQPAFERKVGIIIMESIPSSYSPLMNLYNSLPPPSVPLSIYTSNPVLGRRKQLFEQITERALVICVIMFYRSGFIPLDAHMGNWMYDTSQRFDQFKVRAIDFGRFFFRKGEKNIKQIRKVITLYVRQFGGIGASLANMLNSFAILLNVEPSKITTALEAGDQVGESFMDLNKIIKRNQNGSILWNPQNAMNQYPIVVTPATATHPEQTMEIDSCMIIIHSILFLIAVVDSCYNSICLRNHHFCQLRNIFSVLFGIKCNNLTEIIRHGVSINLEDYLNSMPDYNERIHTIQTYERIRDYIRGYLRVSDERGLFEDAYLEEISPDSPKDPVVVAIRPPPPPPPPPPPLPPIPRISPSSPRKSPRKSPRVDSPTAGEYERFISGYNSSHPPPPPISLPGGGNNKKLRKSRKLRKIKRIKKSRRSRRSRNTRK</sequence>
<feature type="compositionally biased region" description="Basic residues" evidence="1">
    <location>
        <begin position="619"/>
        <end position="647"/>
    </location>
</feature>
<dbReference type="AlphaFoldDB" id="A0A6C0EYN5"/>
<dbReference type="EMBL" id="MN738969">
    <property type="protein sequence ID" value="QHT33613.1"/>
    <property type="molecule type" value="Genomic_DNA"/>
</dbReference>
<feature type="region of interest" description="Disordered" evidence="1">
    <location>
        <begin position="541"/>
        <end position="647"/>
    </location>
</feature>
<feature type="compositionally biased region" description="Pro residues" evidence="1">
    <location>
        <begin position="552"/>
        <end position="569"/>
    </location>
</feature>
<protein>
    <submittedName>
        <fullName evidence="2">Uncharacterized protein</fullName>
    </submittedName>
</protein>
<evidence type="ECO:0000313" key="2">
    <source>
        <dbReference type="EMBL" id="QHT33613.1"/>
    </source>
</evidence>
<organism evidence="2">
    <name type="scientific">viral metagenome</name>
    <dbReference type="NCBI Taxonomy" id="1070528"/>
    <lineage>
        <taxon>unclassified sequences</taxon>
        <taxon>metagenomes</taxon>
        <taxon>organismal metagenomes</taxon>
    </lineage>
</organism>
<reference evidence="2" key="1">
    <citation type="journal article" date="2020" name="Nature">
        <title>Giant virus diversity and host interactions through global metagenomics.</title>
        <authorList>
            <person name="Schulz F."/>
            <person name="Roux S."/>
            <person name="Paez-Espino D."/>
            <person name="Jungbluth S."/>
            <person name="Walsh D.A."/>
            <person name="Denef V.J."/>
            <person name="McMahon K.D."/>
            <person name="Konstantinidis K.T."/>
            <person name="Eloe-Fadrosh E.A."/>
            <person name="Kyrpides N.C."/>
            <person name="Woyke T."/>
        </authorList>
    </citation>
    <scope>NUCLEOTIDE SEQUENCE</scope>
    <source>
        <strain evidence="2">GVMAG-M-3300009161-36</strain>
    </source>
</reference>
<name>A0A6C0EYN5_9ZZZZ</name>
<evidence type="ECO:0000256" key="1">
    <source>
        <dbReference type="SAM" id="MobiDB-lite"/>
    </source>
</evidence>
<accession>A0A6C0EYN5</accession>